<name>A0A3S0WIZ4_9BACI</name>
<dbReference type="InterPro" id="IPR036390">
    <property type="entry name" value="WH_DNA-bd_sf"/>
</dbReference>
<gene>
    <name evidence="2" type="ORF">EK386_00650</name>
</gene>
<dbReference type="InterPro" id="IPR011991">
    <property type="entry name" value="ArsR-like_HTH"/>
</dbReference>
<protein>
    <submittedName>
        <fullName evidence="2">Transcriptional regulator</fullName>
    </submittedName>
</protein>
<proteinExistence type="predicted"/>
<dbReference type="SUPFAM" id="SSF46785">
    <property type="entry name" value="Winged helix' DNA-binding domain"/>
    <property type="match status" value="1"/>
</dbReference>
<evidence type="ECO:0000313" key="3">
    <source>
        <dbReference type="Proteomes" id="UP000287910"/>
    </source>
</evidence>
<keyword evidence="3" id="KW-1185">Reference proteome</keyword>
<evidence type="ECO:0000256" key="1">
    <source>
        <dbReference type="ARBA" id="ARBA00023125"/>
    </source>
</evidence>
<dbReference type="GO" id="GO:0003677">
    <property type="term" value="F:DNA binding"/>
    <property type="evidence" value="ECO:0007669"/>
    <property type="project" value="UniProtKB-KW"/>
</dbReference>
<comment type="caution">
    <text evidence="2">The sequence shown here is derived from an EMBL/GenBank/DDBJ whole genome shotgun (WGS) entry which is preliminary data.</text>
</comment>
<accession>A0A3S0WIZ4</accession>
<dbReference type="Gene3D" id="1.10.10.10">
    <property type="entry name" value="Winged helix-like DNA-binding domain superfamily/Winged helix DNA-binding domain"/>
    <property type="match status" value="1"/>
</dbReference>
<dbReference type="AlphaFoldDB" id="A0A3S0WIZ4"/>
<dbReference type="Proteomes" id="UP000287910">
    <property type="component" value="Unassembled WGS sequence"/>
</dbReference>
<reference evidence="2 3" key="1">
    <citation type="submission" date="2018-12" db="EMBL/GenBank/DDBJ databases">
        <title>Lysinibacillus antri sp. nov., isolated from a cave soil.</title>
        <authorList>
            <person name="Narsing Rao M.P."/>
            <person name="Zhang H."/>
            <person name="Dong Z.-Y."/>
            <person name="Niu X.-K."/>
            <person name="Zhang K."/>
            <person name="Fang B.-Z."/>
            <person name="Kang Y.-Q."/>
            <person name="Xiao M."/>
            <person name="Li W.-J."/>
        </authorList>
    </citation>
    <scope>NUCLEOTIDE SEQUENCE [LARGE SCALE GENOMIC DNA]</scope>
    <source>
        <strain evidence="2 3">SYSU K30002</strain>
    </source>
</reference>
<dbReference type="InterPro" id="IPR036388">
    <property type="entry name" value="WH-like_DNA-bd_sf"/>
</dbReference>
<keyword evidence="1" id="KW-0238">DNA-binding</keyword>
<sequence>MHPLKITSTLADETRFLIYEYMLQQKKTYTVQDIADEFNIHPNVARLHLTKLSEIKVITADFVKSGKGGRPGRVYKANEQGIELSFPKREESHLIKWAIQLIDQLGASALETAKKISYEDGFQQINELLQSEKKVKHSIDFDEKTNILSKSAALIGYIPKIEQTDTGRKIIFTIYNCPFKNQLSANNETVCALHESYLKGQVDALFSQNEFTQFENMAHDCEFCQYSINVPDTAKL</sequence>
<organism evidence="2 3">
    <name type="scientific">Lysinibacillus antri</name>
    <dbReference type="NCBI Taxonomy" id="2498145"/>
    <lineage>
        <taxon>Bacteria</taxon>
        <taxon>Bacillati</taxon>
        <taxon>Bacillota</taxon>
        <taxon>Bacilli</taxon>
        <taxon>Bacillales</taxon>
        <taxon>Bacillaceae</taxon>
        <taxon>Lysinibacillus</taxon>
    </lineage>
</organism>
<evidence type="ECO:0000313" key="2">
    <source>
        <dbReference type="EMBL" id="RUL57153.1"/>
    </source>
</evidence>
<dbReference type="EMBL" id="RYYR01000001">
    <property type="protein sequence ID" value="RUL57153.1"/>
    <property type="molecule type" value="Genomic_DNA"/>
</dbReference>
<dbReference type="CDD" id="cd00090">
    <property type="entry name" value="HTH_ARSR"/>
    <property type="match status" value="1"/>
</dbReference>